<sequence length="18" mass="2197">CGYGTGIRYGYRYEVRHF</sequence>
<organism evidence="1 2">
    <name type="scientific">Trifolium medium</name>
    <dbReference type="NCBI Taxonomy" id="97028"/>
    <lineage>
        <taxon>Eukaryota</taxon>
        <taxon>Viridiplantae</taxon>
        <taxon>Streptophyta</taxon>
        <taxon>Embryophyta</taxon>
        <taxon>Tracheophyta</taxon>
        <taxon>Spermatophyta</taxon>
        <taxon>Magnoliopsida</taxon>
        <taxon>eudicotyledons</taxon>
        <taxon>Gunneridae</taxon>
        <taxon>Pentapetalae</taxon>
        <taxon>rosids</taxon>
        <taxon>fabids</taxon>
        <taxon>Fabales</taxon>
        <taxon>Fabaceae</taxon>
        <taxon>Papilionoideae</taxon>
        <taxon>50 kb inversion clade</taxon>
        <taxon>NPAAA clade</taxon>
        <taxon>Hologalegina</taxon>
        <taxon>IRL clade</taxon>
        <taxon>Trifolieae</taxon>
        <taxon>Trifolium</taxon>
    </lineage>
</organism>
<keyword evidence="2" id="KW-1185">Reference proteome</keyword>
<protein>
    <submittedName>
        <fullName evidence="1">Uncharacterized protein</fullName>
    </submittedName>
</protein>
<accession>A0A392VG25</accession>
<dbReference type="EMBL" id="LXQA011113052">
    <property type="protein sequence ID" value="MCI85340.1"/>
    <property type="molecule type" value="Genomic_DNA"/>
</dbReference>
<proteinExistence type="predicted"/>
<name>A0A392VG25_9FABA</name>
<dbReference type="AlphaFoldDB" id="A0A392VG25"/>
<feature type="non-terminal residue" evidence="1">
    <location>
        <position position="1"/>
    </location>
</feature>
<evidence type="ECO:0000313" key="2">
    <source>
        <dbReference type="Proteomes" id="UP000265520"/>
    </source>
</evidence>
<dbReference type="Proteomes" id="UP000265520">
    <property type="component" value="Unassembled WGS sequence"/>
</dbReference>
<reference evidence="1 2" key="1">
    <citation type="journal article" date="2018" name="Front. Plant Sci.">
        <title>Red Clover (Trifolium pratense) and Zigzag Clover (T. medium) - A Picture of Genomic Similarities and Differences.</title>
        <authorList>
            <person name="Dluhosova J."/>
            <person name="Istvanek J."/>
            <person name="Nedelnik J."/>
            <person name="Repkova J."/>
        </authorList>
    </citation>
    <scope>NUCLEOTIDE SEQUENCE [LARGE SCALE GENOMIC DNA]</scope>
    <source>
        <strain evidence="2">cv. 10/8</strain>
        <tissue evidence="1">Leaf</tissue>
    </source>
</reference>
<evidence type="ECO:0000313" key="1">
    <source>
        <dbReference type="EMBL" id="MCI85340.1"/>
    </source>
</evidence>
<comment type="caution">
    <text evidence="1">The sequence shown here is derived from an EMBL/GenBank/DDBJ whole genome shotgun (WGS) entry which is preliminary data.</text>
</comment>